<accession>A0ABW5LTA8</accession>
<feature type="transmembrane region" description="Helical" evidence="2">
    <location>
        <begin position="239"/>
        <end position="260"/>
    </location>
</feature>
<keyword evidence="2" id="KW-1133">Transmembrane helix</keyword>
<dbReference type="PANTHER" id="PTHR33619">
    <property type="entry name" value="POLYSACCHARIDE EXPORT PROTEIN GFCE-RELATED"/>
    <property type="match status" value="1"/>
</dbReference>
<feature type="signal peptide" evidence="3">
    <location>
        <begin position="1"/>
        <end position="20"/>
    </location>
</feature>
<feature type="chain" id="PRO_5045300865" evidence="3">
    <location>
        <begin position="21"/>
        <end position="263"/>
    </location>
</feature>
<keyword evidence="1 3" id="KW-0732">Signal</keyword>
<dbReference type="Gene3D" id="3.10.560.10">
    <property type="entry name" value="Outer membrane lipoprotein wza domain like"/>
    <property type="match status" value="1"/>
</dbReference>
<evidence type="ECO:0000313" key="6">
    <source>
        <dbReference type="Proteomes" id="UP001597508"/>
    </source>
</evidence>
<comment type="caution">
    <text evidence="5">The sequence shown here is derived from an EMBL/GenBank/DDBJ whole genome shotgun (WGS) entry which is preliminary data.</text>
</comment>
<dbReference type="PANTHER" id="PTHR33619:SF3">
    <property type="entry name" value="POLYSACCHARIDE EXPORT PROTEIN GFCE-RELATED"/>
    <property type="match status" value="1"/>
</dbReference>
<feature type="domain" description="Polysaccharide export protein N-terminal" evidence="4">
    <location>
        <begin position="41"/>
        <end position="140"/>
    </location>
</feature>
<dbReference type="Gene3D" id="3.30.1950.10">
    <property type="entry name" value="wza like domain"/>
    <property type="match status" value="1"/>
</dbReference>
<dbReference type="Proteomes" id="UP001597508">
    <property type="component" value="Unassembled WGS sequence"/>
</dbReference>
<proteinExistence type="predicted"/>
<evidence type="ECO:0000313" key="5">
    <source>
        <dbReference type="EMBL" id="MFD2568017.1"/>
    </source>
</evidence>
<dbReference type="EMBL" id="JBHULH010000004">
    <property type="protein sequence ID" value="MFD2568017.1"/>
    <property type="molecule type" value="Genomic_DNA"/>
</dbReference>
<dbReference type="RefSeq" id="WP_379666720.1">
    <property type="nucleotide sequence ID" value="NZ_JBHULH010000004.1"/>
</dbReference>
<dbReference type="PROSITE" id="PS51257">
    <property type="entry name" value="PROKAR_LIPOPROTEIN"/>
    <property type="match status" value="1"/>
</dbReference>
<gene>
    <name evidence="5" type="ORF">ACFSRZ_11575</name>
</gene>
<evidence type="ECO:0000256" key="2">
    <source>
        <dbReference type="SAM" id="Phobius"/>
    </source>
</evidence>
<name>A0ABW5LTA8_9FLAO</name>
<organism evidence="5 6">
    <name type="scientific">Pseudotenacibaculum haliotis</name>
    <dbReference type="NCBI Taxonomy" id="1862138"/>
    <lineage>
        <taxon>Bacteria</taxon>
        <taxon>Pseudomonadati</taxon>
        <taxon>Bacteroidota</taxon>
        <taxon>Flavobacteriia</taxon>
        <taxon>Flavobacteriales</taxon>
        <taxon>Flavobacteriaceae</taxon>
        <taxon>Pseudotenacibaculum</taxon>
    </lineage>
</organism>
<sequence length="263" mass="29292">MRKLLLFLLFVSFLSSCVPNKDLIYLQGKPVSLKEIREINDAPYKLQVHDIITIDIKAEDESLVKLFEKSNTGGGGTNIQNQSQGANFFTGFSVDRHGNVRVPYLGEINVLGYTTTEVRKKIEEKLKEYLKEGVEIFVTVRLNGIKYTVMGEVASPGPKVVYQNQLSIIDAITNAGDITVVGNRKDVQVLRFTPTGVQKFEIDLTNIEALNSEIFFIKPNDYINVMPLKQKSWGTGTTGLQTLTTIVSVFTLVTSTILIVRGL</sequence>
<keyword evidence="2" id="KW-0812">Transmembrane</keyword>
<protein>
    <submittedName>
        <fullName evidence="5">Polysaccharide biosynthesis/export family protein</fullName>
    </submittedName>
</protein>
<evidence type="ECO:0000259" key="4">
    <source>
        <dbReference type="Pfam" id="PF02563"/>
    </source>
</evidence>
<dbReference type="InterPro" id="IPR049712">
    <property type="entry name" value="Poly_export"/>
</dbReference>
<evidence type="ECO:0000256" key="1">
    <source>
        <dbReference type="ARBA" id="ARBA00022729"/>
    </source>
</evidence>
<evidence type="ECO:0000256" key="3">
    <source>
        <dbReference type="SAM" id="SignalP"/>
    </source>
</evidence>
<dbReference type="InterPro" id="IPR003715">
    <property type="entry name" value="Poly_export_N"/>
</dbReference>
<reference evidence="6" key="1">
    <citation type="journal article" date="2019" name="Int. J. Syst. Evol. Microbiol.">
        <title>The Global Catalogue of Microorganisms (GCM) 10K type strain sequencing project: providing services to taxonomists for standard genome sequencing and annotation.</title>
        <authorList>
            <consortium name="The Broad Institute Genomics Platform"/>
            <consortium name="The Broad Institute Genome Sequencing Center for Infectious Disease"/>
            <person name="Wu L."/>
            <person name="Ma J."/>
        </authorList>
    </citation>
    <scope>NUCLEOTIDE SEQUENCE [LARGE SCALE GENOMIC DNA]</scope>
    <source>
        <strain evidence="6">KCTC 52127</strain>
    </source>
</reference>
<dbReference type="Pfam" id="PF02563">
    <property type="entry name" value="Poly_export"/>
    <property type="match status" value="1"/>
</dbReference>
<keyword evidence="6" id="KW-1185">Reference proteome</keyword>
<keyword evidence="2" id="KW-0472">Membrane</keyword>